<dbReference type="PROSITE" id="PS51750">
    <property type="entry name" value="BRO_N"/>
    <property type="match status" value="1"/>
</dbReference>
<feature type="domain" description="Bro-N" evidence="1">
    <location>
        <begin position="1"/>
        <end position="106"/>
    </location>
</feature>
<protein>
    <submittedName>
        <fullName evidence="2">Prophage antirepressor</fullName>
    </submittedName>
</protein>
<evidence type="ECO:0000313" key="2">
    <source>
        <dbReference type="EMBL" id="AFZ21562.1"/>
    </source>
</evidence>
<reference evidence="2 3" key="1">
    <citation type="submission" date="2012-06" db="EMBL/GenBank/DDBJ databases">
        <title>Finished chromosome of genome of Microcoleus sp. PCC 7113.</title>
        <authorList>
            <consortium name="US DOE Joint Genome Institute"/>
            <person name="Gugger M."/>
            <person name="Coursin T."/>
            <person name="Rippka R."/>
            <person name="Tandeau De Marsac N."/>
            <person name="Huntemann M."/>
            <person name="Wei C.-L."/>
            <person name="Han J."/>
            <person name="Detter J.C."/>
            <person name="Han C."/>
            <person name="Tapia R."/>
            <person name="Chen A."/>
            <person name="Kyrpides N."/>
            <person name="Mavromatis K."/>
            <person name="Markowitz V."/>
            <person name="Szeto E."/>
            <person name="Ivanova N."/>
            <person name="Pagani I."/>
            <person name="Pati A."/>
            <person name="Goodwin L."/>
            <person name="Nordberg H.P."/>
            <person name="Cantor M.N."/>
            <person name="Hua S.X."/>
            <person name="Woyke T."/>
            <person name="Kerfeld C.A."/>
        </authorList>
    </citation>
    <scope>NUCLEOTIDE SEQUENCE [LARGE SCALE GENOMIC DNA]</scope>
    <source>
        <strain evidence="2 3">PCC 7113</strain>
    </source>
</reference>
<dbReference type="KEGG" id="mic:Mic7113_5959"/>
<dbReference type="PANTHER" id="PTHR36180:SF2">
    <property type="entry name" value="BRO FAMILY PROTEIN"/>
    <property type="match status" value="1"/>
</dbReference>
<evidence type="ECO:0000313" key="3">
    <source>
        <dbReference type="Proteomes" id="UP000010471"/>
    </source>
</evidence>
<organism evidence="2 3">
    <name type="scientific">Allocoleopsis franciscana PCC 7113</name>
    <dbReference type="NCBI Taxonomy" id="1173027"/>
    <lineage>
        <taxon>Bacteria</taxon>
        <taxon>Bacillati</taxon>
        <taxon>Cyanobacteriota</taxon>
        <taxon>Cyanophyceae</taxon>
        <taxon>Coleofasciculales</taxon>
        <taxon>Coleofasciculaceae</taxon>
        <taxon>Allocoleopsis</taxon>
        <taxon>Allocoleopsis franciscana</taxon>
    </lineage>
</organism>
<evidence type="ECO:0000259" key="1">
    <source>
        <dbReference type="PROSITE" id="PS51750"/>
    </source>
</evidence>
<sequence length="275" mass="31377">MNSNLGLFNFEGKNIRIFGTPARPLWIAVDTCTALGIKNYRDAVLNLDEDEKDTVFIPDSLGRMRKVLAVTEAGLYALISQSHKAEAKQFKRWINHEILPSVRETGGYSRSEDQNDLMSQLNSIQQQNQQMMTALIASYQQQSVELQRQVSEVQELTKKLHAIDPIREEKLPSIKKLSPPTVEASALSTRAKINRLVREYAVANGLSYREVWRHLYAEFRDRYHVDLRVRARNKKNSKPLDICEDLGLIEQLYAIASEVLLLTSTGELLPMYAQS</sequence>
<dbReference type="SMART" id="SM01040">
    <property type="entry name" value="Bro-N"/>
    <property type="match status" value="1"/>
</dbReference>
<proteinExistence type="predicted"/>
<dbReference type="OrthoDB" id="9812611at2"/>
<dbReference type="Pfam" id="PF02498">
    <property type="entry name" value="Bro-N"/>
    <property type="match status" value="1"/>
</dbReference>
<dbReference type="AlphaFoldDB" id="K9WPW5"/>
<accession>K9WPW5</accession>
<dbReference type="EMBL" id="CP003630">
    <property type="protein sequence ID" value="AFZ21562.1"/>
    <property type="molecule type" value="Genomic_DNA"/>
</dbReference>
<dbReference type="RefSeq" id="WP_015185691.1">
    <property type="nucleotide sequence ID" value="NC_019738.1"/>
</dbReference>
<keyword evidence="3" id="KW-1185">Reference proteome</keyword>
<dbReference type="Proteomes" id="UP000010471">
    <property type="component" value="Chromosome"/>
</dbReference>
<name>K9WPW5_9CYAN</name>
<dbReference type="InterPro" id="IPR003497">
    <property type="entry name" value="BRO_N_domain"/>
</dbReference>
<dbReference type="eggNOG" id="COG3617">
    <property type="taxonomic scope" value="Bacteria"/>
</dbReference>
<gene>
    <name evidence="2" type="ORF">Mic7113_5959</name>
</gene>
<dbReference type="PANTHER" id="PTHR36180">
    <property type="entry name" value="DNA-BINDING PROTEIN-RELATED-RELATED"/>
    <property type="match status" value="1"/>
</dbReference>
<dbReference type="HOGENOM" id="CLU_1011258_0_0_3"/>